<dbReference type="PANTHER" id="PTHR30508:SF1">
    <property type="entry name" value="UPF0051 PROTEIN ABCI8, CHLOROPLASTIC-RELATED"/>
    <property type="match status" value="1"/>
</dbReference>
<dbReference type="InterPro" id="IPR055346">
    <property type="entry name" value="Fe-S_cluster_assembly_SufBD"/>
</dbReference>
<dbReference type="NCBIfam" id="TIGR01980">
    <property type="entry name" value="sufB"/>
    <property type="match status" value="1"/>
</dbReference>
<dbReference type="Pfam" id="PF01458">
    <property type="entry name" value="SUFBD_core"/>
    <property type="match status" value="1"/>
</dbReference>
<reference evidence="4 5" key="1">
    <citation type="journal article" date="2013" name="Genome Announc.">
        <title>Draft Genome Sequence of Strain JLT2015T, Belonging to the Family Sphingomonadaceae of the Alphaproteobacteria.</title>
        <authorList>
            <person name="Tang K."/>
            <person name="Liu K."/>
            <person name="Li S."/>
            <person name="Jiao N."/>
        </authorList>
    </citation>
    <scope>NUCLEOTIDE SEQUENCE [LARGE SCALE GENOMIC DNA]</scope>
    <source>
        <strain evidence="4 5">JLT2015</strain>
    </source>
</reference>
<dbReference type="EMBL" id="AMRV01000003">
    <property type="protein sequence ID" value="EMD83562.1"/>
    <property type="molecule type" value="Genomic_DNA"/>
</dbReference>
<protein>
    <submittedName>
        <fullName evidence="4">Iron-sulfur cluster assembly protein SufB</fullName>
    </submittedName>
</protein>
<keyword evidence="5" id="KW-1185">Reference proteome</keyword>
<dbReference type="PATRIC" id="fig|1234595.3.peg.1465"/>
<evidence type="ECO:0000259" key="2">
    <source>
        <dbReference type="Pfam" id="PF01458"/>
    </source>
</evidence>
<comment type="caution">
    <text evidence="4">The sequence shown here is derived from an EMBL/GenBank/DDBJ whole genome shotgun (WGS) entry which is preliminary data.</text>
</comment>
<evidence type="ECO:0000256" key="1">
    <source>
        <dbReference type="ARBA" id="ARBA00043967"/>
    </source>
</evidence>
<dbReference type="Proteomes" id="UP000011717">
    <property type="component" value="Unassembled WGS sequence"/>
</dbReference>
<feature type="domain" description="SUF system FeS cluster assembly SufBD N-terminal" evidence="3">
    <location>
        <begin position="137"/>
        <end position="208"/>
    </location>
</feature>
<dbReference type="GO" id="GO:0016226">
    <property type="term" value="P:iron-sulfur cluster assembly"/>
    <property type="evidence" value="ECO:0007669"/>
    <property type="project" value="InterPro"/>
</dbReference>
<dbReference type="NCBIfam" id="NF008773">
    <property type="entry name" value="PRK11814.1"/>
    <property type="match status" value="1"/>
</dbReference>
<name>M2U6A6_9SPHN</name>
<dbReference type="InterPro" id="IPR010231">
    <property type="entry name" value="SUF_FeS_clus_asmbl_SufB"/>
</dbReference>
<dbReference type="OrthoDB" id="9803529at2"/>
<dbReference type="InterPro" id="IPR000825">
    <property type="entry name" value="SUF_FeS_clus_asmbl_SufBD_core"/>
</dbReference>
<organism evidence="4 5">
    <name type="scientific">Pacificimonas flava</name>
    <dbReference type="NCBI Taxonomy" id="1234595"/>
    <lineage>
        <taxon>Bacteria</taxon>
        <taxon>Pseudomonadati</taxon>
        <taxon>Pseudomonadota</taxon>
        <taxon>Alphaproteobacteria</taxon>
        <taxon>Sphingomonadales</taxon>
        <taxon>Sphingosinicellaceae</taxon>
        <taxon>Pacificimonas</taxon>
    </lineage>
</organism>
<dbReference type="PANTHER" id="PTHR30508">
    <property type="entry name" value="FES CLUSTER ASSEMBLY PROTEIN SUF"/>
    <property type="match status" value="1"/>
</dbReference>
<dbReference type="Pfam" id="PF19295">
    <property type="entry name" value="SufBD_N"/>
    <property type="match status" value="1"/>
</dbReference>
<accession>M2U6A6</accession>
<dbReference type="SUPFAM" id="SSF101960">
    <property type="entry name" value="Stabilizer of iron transporter SufD"/>
    <property type="match status" value="1"/>
</dbReference>
<dbReference type="InterPro" id="IPR037284">
    <property type="entry name" value="SUF_FeS_clus_asmbl_SufBD_sf"/>
</dbReference>
<dbReference type="InterPro" id="IPR045595">
    <property type="entry name" value="SufBD_N"/>
</dbReference>
<evidence type="ECO:0000259" key="3">
    <source>
        <dbReference type="Pfam" id="PF19295"/>
    </source>
</evidence>
<gene>
    <name evidence="4" type="ORF">C725_1463</name>
</gene>
<comment type="similarity">
    <text evidence="1">Belongs to the iron-sulfur cluster assembly SufBD family.</text>
</comment>
<sequence length="488" mass="54203">MAANAEALALAEESSKYKWGFTSDVESELSPKGLDENTVRYISMKKGEPEWMLDWRLKAFRLWQTMEHPDWSKLNVPPIDYQDAYYYAEPKKKPTLESLDDLDPAIRETYEKLGIPIEEQKVLANVEGARKVAVDAVFDSVSVATTFREELTKAGVIFMSISEAIREHPELVRKWLGAVVPQRDNFFATLNSAVFSDGTFVYIPEGVRCPMELSTYFRINAENTGQFERTLIVADKGSYVSYLEGCTAPQRDENQLHAAVVELVALDDAEIKYSTVQNWYPGDENGMGGIYNFVTKRGHCRGARSKISWTQVETGSAVTWKYPSCVLAGEDSVGEFYSVALTNNAQQADTGTKMIHLGKNTRSTIISKGISAGRSDNTYRGLVRVGPSAENVRNFTQCDSLLLGDKCGAHTVPYIEVKNPSAQIEHEATTSKISDDQLFYAMSRGLDEEEAVALIVNGFAREVLQQLPMEFAVEAQKLLGISLEGAVG</sequence>
<evidence type="ECO:0000313" key="5">
    <source>
        <dbReference type="Proteomes" id="UP000011717"/>
    </source>
</evidence>
<proteinExistence type="inferred from homology"/>
<evidence type="ECO:0000313" key="4">
    <source>
        <dbReference type="EMBL" id="EMD83562.1"/>
    </source>
</evidence>
<feature type="domain" description="SUF system FeS cluster assembly SufBD core" evidence="2">
    <location>
        <begin position="217"/>
        <end position="459"/>
    </location>
</feature>
<dbReference type="AlphaFoldDB" id="M2U6A6"/>
<dbReference type="RefSeq" id="WP_008601397.1">
    <property type="nucleotide sequence ID" value="NZ_AMRV01000003.1"/>
</dbReference>